<evidence type="ECO:0000313" key="1">
    <source>
        <dbReference type="EMBL" id="HIS35774.1"/>
    </source>
</evidence>
<dbReference type="Proteomes" id="UP000823928">
    <property type="component" value="Unassembled WGS sequence"/>
</dbReference>
<reference evidence="1" key="2">
    <citation type="journal article" date="2021" name="PeerJ">
        <title>Extensive microbial diversity within the chicken gut microbiome revealed by metagenomics and culture.</title>
        <authorList>
            <person name="Gilroy R."/>
            <person name="Ravi A."/>
            <person name="Getino M."/>
            <person name="Pursley I."/>
            <person name="Horton D.L."/>
            <person name="Alikhan N.F."/>
            <person name="Baker D."/>
            <person name="Gharbi K."/>
            <person name="Hall N."/>
            <person name="Watson M."/>
            <person name="Adriaenssens E.M."/>
            <person name="Foster-Nyarko E."/>
            <person name="Jarju S."/>
            <person name="Secka A."/>
            <person name="Antonio M."/>
            <person name="Oren A."/>
            <person name="Chaudhuri R.R."/>
            <person name="La Ragione R."/>
            <person name="Hildebrand F."/>
            <person name="Pallen M.J."/>
        </authorList>
    </citation>
    <scope>NUCLEOTIDE SEQUENCE</scope>
    <source>
        <strain evidence="1">6276</strain>
    </source>
</reference>
<sequence length="184" mass="20336">GKDKYKVSPENISFTITNSDWEGNASFEKLVKNCKEDGSFEANGKKWSCPFYPTKISRAECEAAVREGKLGIKECYYEDDYWAGAVKQCGGVQNLPTMADLAKIASLIYVGNPNVGAYQTILTLTYKAGTAGSLGLYEPNFFLWSAQENSKYLTYGRSYILMGTRSEDSFSRLSSGNQAVCLVK</sequence>
<gene>
    <name evidence="1" type="ORF">IAC10_03990</name>
</gene>
<comment type="caution">
    <text evidence="1">The sequence shown here is derived from an EMBL/GenBank/DDBJ whole genome shotgun (WGS) entry which is preliminary data.</text>
</comment>
<name>A0A9D1EY77_9BACT</name>
<dbReference type="EMBL" id="DVIU01000082">
    <property type="protein sequence ID" value="HIS35774.1"/>
    <property type="molecule type" value="Genomic_DNA"/>
</dbReference>
<organism evidence="1 2">
    <name type="scientific">Candidatus Scatousia excrementigallinarum</name>
    <dbReference type="NCBI Taxonomy" id="2840935"/>
    <lineage>
        <taxon>Bacteria</taxon>
        <taxon>Candidatus Scatousia</taxon>
    </lineage>
</organism>
<reference evidence="1" key="1">
    <citation type="submission" date="2020-10" db="EMBL/GenBank/DDBJ databases">
        <authorList>
            <person name="Gilroy R."/>
        </authorList>
    </citation>
    <scope>NUCLEOTIDE SEQUENCE</scope>
    <source>
        <strain evidence="1">6276</strain>
    </source>
</reference>
<accession>A0A9D1EY77</accession>
<proteinExistence type="predicted"/>
<dbReference type="AlphaFoldDB" id="A0A9D1EY77"/>
<evidence type="ECO:0000313" key="2">
    <source>
        <dbReference type="Proteomes" id="UP000823928"/>
    </source>
</evidence>
<protein>
    <submittedName>
        <fullName evidence="1">Uncharacterized protein</fullName>
    </submittedName>
</protein>
<feature type="non-terminal residue" evidence="1">
    <location>
        <position position="1"/>
    </location>
</feature>